<feature type="transmembrane region" description="Helical" evidence="1">
    <location>
        <begin position="204"/>
        <end position="224"/>
    </location>
</feature>
<feature type="transmembrane region" description="Helical" evidence="1">
    <location>
        <begin position="146"/>
        <end position="166"/>
    </location>
</feature>
<comment type="caution">
    <text evidence="2">The sequence shown here is derived from an EMBL/GenBank/DDBJ whole genome shotgun (WGS) entry which is preliminary data.</text>
</comment>
<feature type="transmembrane region" description="Helical" evidence="1">
    <location>
        <begin position="68"/>
        <end position="90"/>
    </location>
</feature>
<keyword evidence="1" id="KW-1133">Transmembrane helix</keyword>
<organism evidence="2 3">
    <name type="scientific">Folsomia candida</name>
    <name type="common">Springtail</name>
    <dbReference type="NCBI Taxonomy" id="158441"/>
    <lineage>
        <taxon>Eukaryota</taxon>
        <taxon>Metazoa</taxon>
        <taxon>Ecdysozoa</taxon>
        <taxon>Arthropoda</taxon>
        <taxon>Hexapoda</taxon>
        <taxon>Collembola</taxon>
        <taxon>Entomobryomorpha</taxon>
        <taxon>Isotomoidea</taxon>
        <taxon>Isotomidae</taxon>
        <taxon>Proisotominae</taxon>
        <taxon>Folsomia</taxon>
    </lineage>
</organism>
<protein>
    <submittedName>
        <fullName evidence="2">Uncharacterized protein</fullName>
    </submittedName>
</protein>
<evidence type="ECO:0000313" key="3">
    <source>
        <dbReference type="Proteomes" id="UP000198287"/>
    </source>
</evidence>
<accession>A0A226DU05</accession>
<keyword evidence="1" id="KW-0472">Membrane</keyword>
<evidence type="ECO:0000256" key="1">
    <source>
        <dbReference type="SAM" id="Phobius"/>
    </source>
</evidence>
<dbReference type="EMBL" id="LNIX01000011">
    <property type="protein sequence ID" value="OXA48689.1"/>
    <property type="molecule type" value="Genomic_DNA"/>
</dbReference>
<evidence type="ECO:0000313" key="2">
    <source>
        <dbReference type="EMBL" id="OXA48689.1"/>
    </source>
</evidence>
<dbReference type="AlphaFoldDB" id="A0A226DU05"/>
<reference evidence="2 3" key="1">
    <citation type="submission" date="2015-12" db="EMBL/GenBank/DDBJ databases">
        <title>The genome of Folsomia candida.</title>
        <authorList>
            <person name="Faddeeva A."/>
            <person name="Derks M.F."/>
            <person name="Anvar Y."/>
            <person name="Smit S."/>
            <person name="Van Straalen N."/>
            <person name="Roelofs D."/>
        </authorList>
    </citation>
    <scope>NUCLEOTIDE SEQUENCE [LARGE SCALE GENOMIC DNA]</scope>
    <source>
        <strain evidence="2 3">VU population</strain>
        <tissue evidence="2">Whole body</tissue>
    </source>
</reference>
<name>A0A226DU05_FOLCA</name>
<keyword evidence="3" id="KW-1185">Reference proteome</keyword>
<feature type="transmembrane region" description="Helical" evidence="1">
    <location>
        <begin position="230"/>
        <end position="252"/>
    </location>
</feature>
<sequence>MKLTRLCGRRHLSDTAPEARPTREYPKRTTSINRNGLNITLNRVPINEKGPTDTIHPKHNPTWRILSTLYNLTAIGFVVYPIALGILLAFKPCQFPFLGSFLHPGDVCQSRIQTLSWAVLSKCKFWSGITSRCVLIITDVAIVSHIYAIGITYIFVVLLPGNLFLWEESCRAFSGKNTNLKFYRTLQVLQSVLNSSNRYQIFPMVAYCFPAVQILDAFLLIKYYDTMDYSLFMIVIVQYVQCLFCIAMLFMWSAKVYANSCAWLAKRKRSVNKGGTFERKFLRGLVPLKVLFGMSFVDELTPLVIEQFCVLQTINLLLLR</sequence>
<gene>
    <name evidence="2" type="ORF">Fcan01_16441</name>
</gene>
<proteinExistence type="predicted"/>
<keyword evidence="1" id="KW-0812">Transmembrane</keyword>
<dbReference type="Proteomes" id="UP000198287">
    <property type="component" value="Unassembled WGS sequence"/>
</dbReference>